<organism evidence="1 2">
    <name type="scientific">Formimonas warabiya</name>
    <dbReference type="NCBI Taxonomy" id="1761012"/>
    <lineage>
        <taxon>Bacteria</taxon>
        <taxon>Bacillati</taxon>
        <taxon>Bacillota</taxon>
        <taxon>Clostridia</taxon>
        <taxon>Eubacteriales</taxon>
        <taxon>Peptococcaceae</taxon>
        <taxon>Candidatus Formimonas</taxon>
    </lineage>
</organism>
<dbReference type="KEGG" id="fwa:DCMF_18650"/>
<protein>
    <submittedName>
        <fullName evidence="1">Uncharacterized protein</fullName>
    </submittedName>
</protein>
<dbReference type="Proteomes" id="UP000323521">
    <property type="component" value="Chromosome"/>
</dbReference>
<dbReference type="EMBL" id="CP017634">
    <property type="protein sequence ID" value="ATW26501.1"/>
    <property type="molecule type" value="Genomic_DNA"/>
</dbReference>
<evidence type="ECO:0000313" key="2">
    <source>
        <dbReference type="Proteomes" id="UP000323521"/>
    </source>
</evidence>
<sequence>MVAQKKGGWIGRLIVRKAFSEMELTYFPFYKVTLEIGLEARKFPFAPKTKFNSQINVLVSGTTGQASIIDKFPRLEKINEENSPTVDPSIPEEKIVESATKCANKFVVRRARAVPAIRGVQSELVFRPYWVAFYGERVEGSKIHYLPIQADGFNVATAT</sequence>
<dbReference type="AlphaFoldDB" id="A0A3G1KVP7"/>
<proteinExistence type="predicted"/>
<reference evidence="1 2" key="1">
    <citation type="submission" date="2016-10" db="EMBL/GenBank/DDBJ databases">
        <title>Complete Genome Sequence of Peptococcaceae strain DCMF.</title>
        <authorList>
            <person name="Edwards R.J."/>
            <person name="Holland S.I."/>
            <person name="Deshpande N.P."/>
            <person name="Wong Y.K."/>
            <person name="Ertan H."/>
            <person name="Manefield M."/>
            <person name="Russell T.L."/>
            <person name="Lee M.J."/>
        </authorList>
    </citation>
    <scope>NUCLEOTIDE SEQUENCE [LARGE SCALE GENOMIC DNA]</scope>
    <source>
        <strain evidence="1 2">DCMF</strain>
    </source>
</reference>
<evidence type="ECO:0000313" key="1">
    <source>
        <dbReference type="EMBL" id="ATW26501.1"/>
    </source>
</evidence>
<gene>
    <name evidence="1" type="ORF">DCMF_18650</name>
</gene>
<keyword evidence="2" id="KW-1185">Reference proteome</keyword>
<accession>A0A3G1KVP7</accession>
<name>A0A3G1KVP7_FORW1</name>